<reference evidence="2" key="1">
    <citation type="submission" date="2021-01" db="EMBL/GenBank/DDBJ databases">
        <authorList>
            <person name="Corre E."/>
            <person name="Pelletier E."/>
            <person name="Niang G."/>
            <person name="Scheremetjew M."/>
            <person name="Finn R."/>
            <person name="Kale V."/>
            <person name="Holt S."/>
            <person name="Cochrane G."/>
            <person name="Meng A."/>
            <person name="Brown T."/>
            <person name="Cohen L."/>
        </authorList>
    </citation>
    <scope>NUCLEOTIDE SEQUENCE</scope>
    <source>
        <strain evidence="2">CCCM811</strain>
    </source>
</reference>
<name>A0A7S4DX50_9EUKA</name>
<feature type="compositionally biased region" description="Basic and acidic residues" evidence="1">
    <location>
        <begin position="341"/>
        <end position="361"/>
    </location>
</feature>
<organism evidence="2">
    <name type="scientific">Lotharella globosa</name>
    <dbReference type="NCBI Taxonomy" id="91324"/>
    <lineage>
        <taxon>Eukaryota</taxon>
        <taxon>Sar</taxon>
        <taxon>Rhizaria</taxon>
        <taxon>Cercozoa</taxon>
        <taxon>Chlorarachniophyceae</taxon>
        <taxon>Lotharella</taxon>
    </lineage>
</organism>
<protein>
    <submittedName>
        <fullName evidence="2">Uncharacterized protein</fullName>
    </submittedName>
</protein>
<dbReference type="EMBL" id="HBIV01038892">
    <property type="protein sequence ID" value="CAE0675887.1"/>
    <property type="molecule type" value="Transcribed_RNA"/>
</dbReference>
<evidence type="ECO:0000313" key="2">
    <source>
        <dbReference type="EMBL" id="CAE0675887.1"/>
    </source>
</evidence>
<proteinExistence type="predicted"/>
<dbReference type="AlphaFoldDB" id="A0A7S4DX50"/>
<sequence>MSSTTPLIRTRDLCGDSSVQQRTHRFGRRPAHNRGYSYEHELSRSRGGMLSVGAARMPPRPPAPTPNGGGKDAEAGLTAMQQSLQKLNPEIVNDGGLVIQSQPENGKEMLRGLLEETYLGIEFERFPSMRLMNVEPPIIRIPGFFSKMEMAALEMAAKDTQKVEDSDSHSVSSVSTDVLYPVLNKLKTLFPFTQKWSPWEESQPKDMEALAFEDAHIVSISESSSLPQEDALPLNTAFDQRYQRRMKVRGILGGEGEITFNNIQLSFPTEKGDLIAFYPAYKNSLPDMRIKYTDSPSLSTSSSSPLTMFETWITARLERMSEIQKNSGSHVSHPKMAQFARADREQNREQKKLEKAKEKRPTNKALKKSKSAKKTGGFGS</sequence>
<feature type="compositionally biased region" description="Basic residues" evidence="1">
    <location>
        <begin position="22"/>
        <end position="32"/>
    </location>
</feature>
<accession>A0A7S4DX50</accession>
<evidence type="ECO:0000256" key="1">
    <source>
        <dbReference type="SAM" id="MobiDB-lite"/>
    </source>
</evidence>
<gene>
    <name evidence="2" type="ORF">LGLO00237_LOCUS27664</name>
</gene>
<feature type="region of interest" description="Disordered" evidence="1">
    <location>
        <begin position="1"/>
        <end position="74"/>
    </location>
</feature>
<feature type="region of interest" description="Disordered" evidence="1">
    <location>
        <begin position="324"/>
        <end position="380"/>
    </location>
</feature>